<organism evidence="3 4">
    <name type="scientific">Rhypophila decipiens</name>
    <dbReference type="NCBI Taxonomy" id="261697"/>
    <lineage>
        <taxon>Eukaryota</taxon>
        <taxon>Fungi</taxon>
        <taxon>Dikarya</taxon>
        <taxon>Ascomycota</taxon>
        <taxon>Pezizomycotina</taxon>
        <taxon>Sordariomycetes</taxon>
        <taxon>Sordariomycetidae</taxon>
        <taxon>Sordariales</taxon>
        <taxon>Naviculisporaceae</taxon>
        <taxon>Rhypophila</taxon>
    </lineage>
</organism>
<feature type="compositionally biased region" description="Pro residues" evidence="2">
    <location>
        <begin position="21"/>
        <end position="37"/>
    </location>
</feature>
<keyword evidence="1" id="KW-0175">Coiled coil</keyword>
<reference evidence="3" key="1">
    <citation type="journal article" date="2023" name="Mol. Phylogenet. Evol.">
        <title>Genome-scale phylogeny and comparative genomics of the fungal order Sordariales.</title>
        <authorList>
            <person name="Hensen N."/>
            <person name="Bonometti L."/>
            <person name="Westerberg I."/>
            <person name="Brannstrom I.O."/>
            <person name="Guillou S."/>
            <person name="Cros-Aarteil S."/>
            <person name="Calhoun S."/>
            <person name="Haridas S."/>
            <person name="Kuo A."/>
            <person name="Mondo S."/>
            <person name="Pangilinan J."/>
            <person name="Riley R."/>
            <person name="LaButti K."/>
            <person name="Andreopoulos B."/>
            <person name="Lipzen A."/>
            <person name="Chen C."/>
            <person name="Yan M."/>
            <person name="Daum C."/>
            <person name="Ng V."/>
            <person name="Clum A."/>
            <person name="Steindorff A."/>
            <person name="Ohm R.A."/>
            <person name="Martin F."/>
            <person name="Silar P."/>
            <person name="Natvig D.O."/>
            <person name="Lalanne C."/>
            <person name="Gautier V."/>
            <person name="Ament-Velasquez S.L."/>
            <person name="Kruys A."/>
            <person name="Hutchinson M.I."/>
            <person name="Powell A.J."/>
            <person name="Barry K."/>
            <person name="Miller A.N."/>
            <person name="Grigoriev I.V."/>
            <person name="Debuchy R."/>
            <person name="Gladieux P."/>
            <person name="Hiltunen Thoren M."/>
            <person name="Johannesson H."/>
        </authorList>
    </citation>
    <scope>NUCLEOTIDE SEQUENCE</scope>
    <source>
        <strain evidence="3">PSN293</strain>
    </source>
</reference>
<evidence type="ECO:0000313" key="3">
    <source>
        <dbReference type="EMBL" id="KAK4218625.1"/>
    </source>
</evidence>
<proteinExistence type="predicted"/>
<feature type="coiled-coil region" evidence="1">
    <location>
        <begin position="208"/>
        <end position="242"/>
    </location>
</feature>
<dbReference type="AlphaFoldDB" id="A0AAN6YHD8"/>
<sequence>MEATKAPGFSSTGSLPRQPGQQPPNPPEKQQPTPRPLPQDSQAARQQCPQLQEPVPIRPPFTLRQTQAAVNPFSLQAAPTQTLQTMPTQMGQTMAPRSVMHQCYSSSHHQPHPQPRHFAPLLQPIQQLPVQLQNQHAVSTPGQQAQTFRFQDHQQYGPPQTVTHQGRPLEGQSDGSNPSNKRPRPADDVSAEPNANIVAALGARDAMIETLMTENQALKIENQALKTENQALKNNLAEFRSLKKNLLEYSREKLADIHLQLQLAGYQVAGQIPRLATESSLGDGN</sequence>
<feature type="region of interest" description="Disordered" evidence="2">
    <location>
        <begin position="1"/>
        <end position="64"/>
    </location>
</feature>
<reference evidence="3" key="2">
    <citation type="submission" date="2023-05" db="EMBL/GenBank/DDBJ databases">
        <authorList>
            <consortium name="Lawrence Berkeley National Laboratory"/>
            <person name="Steindorff A."/>
            <person name="Hensen N."/>
            <person name="Bonometti L."/>
            <person name="Westerberg I."/>
            <person name="Brannstrom I.O."/>
            <person name="Guillou S."/>
            <person name="Cros-Aarteil S."/>
            <person name="Calhoun S."/>
            <person name="Haridas S."/>
            <person name="Kuo A."/>
            <person name="Mondo S."/>
            <person name="Pangilinan J."/>
            <person name="Riley R."/>
            <person name="Labutti K."/>
            <person name="Andreopoulos B."/>
            <person name="Lipzen A."/>
            <person name="Chen C."/>
            <person name="Yanf M."/>
            <person name="Daum C."/>
            <person name="Ng V."/>
            <person name="Clum A."/>
            <person name="Ohm R."/>
            <person name="Martin F."/>
            <person name="Silar P."/>
            <person name="Natvig D."/>
            <person name="Lalanne C."/>
            <person name="Gautier V."/>
            <person name="Ament-Velasquez S.L."/>
            <person name="Kruys A."/>
            <person name="Hutchinson M.I."/>
            <person name="Powell A.J."/>
            <person name="Barry K."/>
            <person name="Miller A.N."/>
            <person name="Grigoriev I.V."/>
            <person name="Debuchy R."/>
            <person name="Gladieux P."/>
            <person name="Thoren M.H."/>
            <person name="Johannesson H."/>
        </authorList>
    </citation>
    <scope>NUCLEOTIDE SEQUENCE</scope>
    <source>
        <strain evidence="3">PSN293</strain>
    </source>
</reference>
<gene>
    <name evidence="3" type="ORF">QBC37DRAFT_412101</name>
</gene>
<accession>A0AAN6YHD8</accession>
<dbReference type="Proteomes" id="UP001301769">
    <property type="component" value="Unassembled WGS sequence"/>
</dbReference>
<evidence type="ECO:0000256" key="2">
    <source>
        <dbReference type="SAM" id="MobiDB-lite"/>
    </source>
</evidence>
<feature type="region of interest" description="Disordered" evidence="2">
    <location>
        <begin position="155"/>
        <end position="193"/>
    </location>
</feature>
<evidence type="ECO:0000313" key="4">
    <source>
        <dbReference type="Proteomes" id="UP001301769"/>
    </source>
</evidence>
<keyword evidence="4" id="KW-1185">Reference proteome</keyword>
<name>A0AAN6YHD8_9PEZI</name>
<feature type="compositionally biased region" description="Polar residues" evidence="2">
    <location>
        <begin position="39"/>
        <end position="50"/>
    </location>
</feature>
<comment type="caution">
    <text evidence="3">The sequence shown here is derived from an EMBL/GenBank/DDBJ whole genome shotgun (WGS) entry which is preliminary data.</text>
</comment>
<evidence type="ECO:0000256" key="1">
    <source>
        <dbReference type="SAM" id="Coils"/>
    </source>
</evidence>
<feature type="compositionally biased region" description="Polar residues" evidence="2">
    <location>
        <begin position="155"/>
        <end position="164"/>
    </location>
</feature>
<protein>
    <submittedName>
        <fullName evidence="3">Uncharacterized protein</fullName>
    </submittedName>
</protein>
<dbReference type="EMBL" id="MU858052">
    <property type="protein sequence ID" value="KAK4218625.1"/>
    <property type="molecule type" value="Genomic_DNA"/>
</dbReference>